<dbReference type="PANTHER" id="PTHR22916:SF51">
    <property type="entry name" value="GLYCOSYLTRANSFERASE EPSH-RELATED"/>
    <property type="match status" value="1"/>
</dbReference>
<feature type="transmembrane region" description="Helical" evidence="4">
    <location>
        <begin position="325"/>
        <end position="345"/>
    </location>
</feature>
<keyword evidence="2" id="KW-0328">Glycosyltransferase</keyword>
<dbReference type="RefSeq" id="WP_098841502.1">
    <property type="nucleotide sequence ID" value="NZ_NUMG01000060.1"/>
</dbReference>
<comment type="similarity">
    <text evidence="1">Belongs to the glycosyltransferase 2 family.</text>
</comment>
<keyword evidence="4" id="KW-0472">Membrane</keyword>
<gene>
    <name evidence="6" type="ORF">COD19_28180</name>
</gene>
<evidence type="ECO:0000256" key="2">
    <source>
        <dbReference type="ARBA" id="ARBA00022676"/>
    </source>
</evidence>
<reference evidence="6 7" key="1">
    <citation type="submission" date="2017-09" db="EMBL/GenBank/DDBJ databases">
        <title>Large-scale bioinformatics analysis of Bacillus genomes uncovers conserved roles of natural products in bacterial physiology.</title>
        <authorList>
            <consortium name="Agbiome Team Llc"/>
            <person name="Bleich R.M."/>
            <person name="Grubbs K.J."/>
            <person name="Santa Maria K.C."/>
            <person name="Allen S.E."/>
            <person name="Farag S."/>
            <person name="Shank E.A."/>
            <person name="Bowers A."/>
        </authorList>
    </citation>
    <scope>NUCLEOTIDE SEQUENCE [LARGE SCALE GENOMIC DNA]</scope>
    <source>
        <strain evidence="6 7">AFS040105</strain>
    </source>
</reference>
<dbReference type="SUPFAM" id="SSF53448">
    <property type="entry name" value="Nucleotide-diphospho-sugar transferases"/>
    <property type="match status" value="1"/>
</dbReference>
<dbReference type="CDD" id="cd00761">
    <property type="entry name" value="Glyco_tranf_GTA_type"/>
    <property type="match status" value="1"/>
</dbReference>
<dbReference type="PANTHER" id="PTHR22916">
    <property type="entry name" value="GLYCOSYLTRANSFERASE"/>
    <property type="match status" value="1"/>
</dbReference>
<evidence type="ECO:0000256" key="1">
    <source>
        <dbReference type="ARBA" id="ARBA00006739"/>
    </source>
</evidence>
<sequence length="353" mass="41415">MKISVIVPIFNMECYLRRCLDSLIAQSYSDLEIIAINDGSTDKSLDILYEYAQRDSRIVVIEKENDGVSSARNTGIEMATGVYIGFVDPDDWIDENMYESMYSAAIKKNADIVMCTYVREFEKYSKVKKFNCPREFCYKGEEVQLKMMRRLVGPLKDEIANPEFLDAWGTVWSKLYRTEILKSNNINFTNLNVIGTNEDSLFNICAFYYAEIFVFLNEPYYHYWKTNEKSVTSRYKPKLVDQWFTLYRIIENFLKDKVVSEEFYLALNNRICLNVLGLGLNTISEGDKVSFFTKVKKLRLILNDKRIKKSFRGFDVKYFPVSWKVFYFCAKIRFSLGVCIILVVIDKLRKIVR</sequence>
<keyword evidence="3 6" id="KW-0808">Transferase</keyword>
<evidence type="ECO:0000256" key="3">
    <source>
        <dbReference type="ARBA" id="ARBA00022679"/>
    </source>
</evidence>
<keyword evidence="4" id="KW-0812">Transmembrane</keyword>
<proteinExistence type="inferred from homology"/>
<dbReference type="InterPro" id="IPR029044">
    <property type="entry name" value="Nucleotide-diphossugar_trans"/>
</dbReference>
<dbReference type="AlphaFoldDB" id="A0A2C1LE78"/>
<evidence type="ECO:0000313" key="7">
    <source>
        <dbReference type="Proteomes" id="UP000225766"/>
    </source>
</evidence>
<dbReference type="GO" id="GO:0016757">
    <property type="term" value="F:glycosyltransferase activity"/>
    <property type="evidence" value="ECO:0007669"/>
    <property type="project" value="UniProtKB-KW"/>
</dbReference>
<comment type="caution">
    <text evidence="6">The sequence shown here is derived from an EMBL/GenBank/DDBJ whole genome shotgun (WGS) entry which is preliminary data.</text>
</comment>
<dbReference type="Gene3D" id="3.90.550.10">
    <property type="entry name" value="Spore Coat Polysaccharide Biosynthesis Protein SpsA, Chain A"/>
    <property type="match status" value="1"/>
</dbReference>
<protein>
    <submittedName>
        <fullName evidence="6">Glycosyl transferase family 2</fullName>
    </submittedName>
</protein>
<name>A0A2C1LE78_BACCE</name>
<dbReference type="InterPro" id="IPR001173">
    <property type="entry name" value="Glyco_trans_2-like"/>
</dbReference>
<evidence type="ECO:0000313" key="6">
    <source>
        <dbReference type="EMBL" id="PGT96249.1"/>
    </source>
</evidence>
<organism evidence="6 7">
    <name type="scientific">Bacillus cereus</name>
    <dbReference type="NCBI Taxonomy" id="1396"/>
    <lineage>
        <taxon>Bacteria</taxon>
        <taxon>Bacillati</taxon>
        <taxon>Bacillota</taxon>
        <taxon>Bacilli</taxon>
        <taxon>Bacillales</taxon>
        <taxon>Bacillaceae</taxon>
        <taxon>Bacillus</taxon>
        <taxon>Bacillus cereus group</taxon>
    </lineage>
</organism>
<accession>A0A2C1LE78</accession>
<evidence type="ECO:0000256" key="4">
    <source>
        <dbReference type="SAM" id="Phobius"/>
    </source>
</evidence>
<evidence type="ECO:0000259" key="5">
    <source>
        <dbReference type="Pfam" id="PF00535"/>
    </source>
</evidence>
<dbReference type="Pfam" id="PF00535">
    <property type="entry name" value="Glycos_transf_2"/>
    <property type="match status" value="1"/>
</dbReference>
<keyword evidence="4" id="KW-1133">Transmembrane helix</keyword>
<feature type="domain" description="Glycosyltransferase 2-like" evidence="5">
    <location>
        <begin position="4"/>
        <end position="129"/>
    </location>
</feature>
<dbReference type="EMBL" id="NUMG01000060">
    <property type="protein sequence ID" value="PGT96249.1"/>
    <property type="molecule type" value="Genomic_DNA"/>
</dbReference>
<dbReference type="Proteomes" id="UP000225766">
    <property type="component" value="Unassembled WGS sequence"/>
</dbReference>